<dbReference type="Proteomes" id="UP000001542">
    <property type="component" value="Unassembled WGS sequence"/>
</dbReference>
<dbReference type="RefSeq" id="XP_001319421.1">
    <property type="nucleotide sequence ID" value="XM_001319386.1"/>
</dbReference>
<reference evidence="1" key="2">
    <citation type="journal article" date="2007" name="Science">
        <title>Draft genome sequence of the sexually transmitted pathogen Trichomonas vaginalis.</title>
        <authorList>
            <person name="Carlton J.M."/>
            <person name="Hirt R.P."/>
            <person name="Silva J.C."/>
            <person name="Delcher A.L."/>
            <person name="Schatz M."/>
            <person name="Zhao Q."/>
            <person name="Wortman J.R."/>
            <person name="Bidwell S.L."/>
            <person name="Alsmark U.C.M."/>
            <person name="Besteiro S."/>
            <person name="Sicheritz-Ponten T."/>
            <person name="Noel C.J."/>
            <person name="Dacks J.B."/>
            <person name="Foster P.G."/>
            <person name="Simillion C."/>
            <person name="Van de Peer Y."/>
            <person name="Miranda-Saavedra D."/>
            <person name="Barton G.J."/>
            <person name="Westrop G.D."/>
            <person name="Mueller S."/>
            <person name="Dessi D."/>
            <person name="Fiori P.L."/>
            <person name="Ren Q."/>
            <person name="Paulsen I."/>
            <person name="Zhang H."/>
            <person name="Bastida-Corcuera F.D."/>
            <person name="Simoes-Barbosa A."/>
            <person name="Brown M.T."/>
            <person name="Hayes R.D."/>
            <person name="Mukherjee M."/>
            <person name="Okumura C.Y."/>
            <person name="Schneider R."/>
            <person name="Smith A.J."/>
            <person name="Vanacova S."/>
            <person name="Villalvazo M."/>
            <person name="Haas B.J."/>
            <person name="Pertea M."/>
            <person name="Feldblyum T.V."/>
            <person name="Utterback T.R."/>
            <person name="Shu C.L."/>
            <person name="Osoegawa K."/>
            <person name="de Jong P.J."/>
            <person name="Hrdy I."/>
            <person name="Horvathova L."/>
            <person name="Zubacova Z."/>
            <person name="Dolezal P."/>
            <person name="Malik S.B."/>
            <person name="Logsdon J.M. Jr."/>
            <person name="Henze K."/>
            <person name="Gupta A."/>
            <person name="Wang C.C."/>
            <person name="Dunne R.L."/>
            <person name="Upcroft J.A."/>
            <person name="Upcroft P."/>
            <person name="White O."/>
            <person name="Salzberg S.L."/>
            <person name="Tang P."/>
            <person name="Chiu C.-H."/>
            <person name="Lee Y.-S."/>
            <person name="Embley T.M."/>
            <person name="Coombs G.H."/>
            <person name="Mottram J.C."/>
            <person name="Tachezy J."/>
            <person name="Fraser-Liggett C.M."/>
            <person name="Johnson P.J."/>
        </authorList>
    </citation>
    <scope>NUCLEOTIDE SEQUENCE [LARGE SCALE GENOMIC DNA]</scope>
    <source>
        <strain evidence="1">G3</strain>
    </source>
</reference>
<evidence type="ECO:0000313" key="1">
    <source>
        <dbReference type="EMBL" id="EAY07198.1"/>
    </source>
</evidence>
<reference evidence="1" key="1">
    <citation type="submission" date="2006-10" db="EMBL/GenBank/DDBJ databases">
        <authorList>
            <person name="Amadeo P."/>
            <person name="Zhao Q."/>
            <person name="Wortman J."/>
            <person name="Fraser-Liggett C."/>
            <person name="Carlton J."/>
        </authorList>
    </citation>
    <scope>NUCLEOTIDE SEQUENCE</scope>
    <source>
        <strain evidence="1">G3</strain>
    </source>
</reference>
<dbReference type="AlphaFoldDB" id="A2EJE1"/>
<organism evidence="1 2">
    <name type="scientific">Trichomonas vaginalis (strain ATCC PRA-98 / G3)</name>
    <dbReference type="NCBI Taxonomy" id="412133"/>
    <lineage>
        <taxon>Eukaryota</taxon>
        <taxon>Metamonada</taxon>
        <taxon>Parabasalia</taxon>
        <taxon>Trichomonadida</taxon>
        <taxon>Trichomonadidae</taxon>
        <taxon>Trichomonas</taxon>
    </lineage>
</organism>
<accession>A2EJE1</accession>
<dbReference type="InParanoid" id="A2EJE1"/>
<sequence>MATIPETDFESKHKEILNLISFRQGDISLFDFHDKIQNLSKFEELKENEIPTIISTVTTKQFLRKRMKQIKIEVHQSATKIVLSILWSCNYKNEFEEFLKNPTLQNFEKTFSDFIPKVQKIKESLMENSKKKSFDTILNSLNRKFSLLMSSSALKNPNEQRNTWISKIIDFYNFEFDAFELKRIDQLRTRRNTLPKLANERIIGFLTKQKSLNHYYLKNNKLSIFIPFARALIQKIDVKKFDLNEICSDINDFLINIHFMINENDPKNLKQKTEKFLSLETENSLFMGQAIQPIDRSRLLDLPFRAHIGPQQVFGIPAEVALNSGNYWDVARNICMLRNKNCWKDMKYPDFIVNNIKLDNNELSLMSLGAMIALGAEIFDSEITRFIKINRNTEKSKDFDINLRRNSESCFEIDPPNFEITDNLIRSMAEILKKVDLRTTNTSVSIQNCIILSFVTKLFQISKDKQNLAMYFIQLKPLVDIAQNVDVPNYSNTTFCYLIRQQLKKSKIEKENDDRFIPLTHFSKCDNKIISGHDSTTSFFVHTKQISNLNGISFKFDSLKNSLKYIGFISEDWDSVFLSFLDRNIYSDRGYVPYKESISEIVLSVEGSCLKFGNVKIETEETKKRWIFVITNFDDSIINYQFIDKITKSNNSVSLLKQHNFDLTAIFPKICLGMQANIQRHSDIIVSEILSDYKYKIKGIDDESNSSVEYEVSANQINKQNTSFETVMINSEMFHQIGHKKDLENKLIETCNFYSYSLLNSISEYFGQQNLDKLLLSLSRLSDTSSYEEIE</sequence>
<dbReference type="KEGG" id="tva:4765080"/>
<evidence type="ECO:0000313" key="2">
    <source>
        <dbReference type="Proteomes" id="UP000001542"/>
    </source>
</evidence>
<dbReference type="VEuPathDB" id="TrichDB:TVAG_050130"/>
<proteinExistence type="predicted"/>
<dbReference type="VEuPathDB" id="TrichDB:TVAGG3_0389480"/>
<name>A2EJE1_TRIV3</name>
<gene>
    <name evidence="1" type="ORF">TVAG_050130</name>
</gene>
<protein>
    <submittedName>
        <fullName evidence="1">Uncharacterized protein</fullName>
    </submittedName>
</protein>
<keyword evidence="2" id="KW-1185">Reference proteome</keyword>
<dbReference type="EMBL" id="DS113405">
    <property type="protein sequence ID" value="EAY07198.1"/>
    <property type="molecule type" value="Genomic_DNA"/>
</dbReference>